<proteinExistence type="predicted"/>
<reference evidence="1 2" key="1">
    <citation type="submission" date="2019-08" db="EMBL/GenBank/DDBJ databases">
        <title>Deep-cultivation of Planctomycetes and their phenomic and genomic characterization uncovers novel biology.</title>
        <authorList>
            <person name="Wiegand S."/>
            <person name="Jogler M."/>
            <person name="Boedeker C."/>
            <person name="Pinto D."/>
            <person name="Vollmers J."/>
            <person name="Rivas-Marin E."/>
            <person name="Kohn T."/>
            <person name="Peeters S.H."/>
            <person name="Heuer A."/>
            <person name="Rast P."/>
            <person name="Oberbeckmann S."/>
            <person name="Bunk B."/>
            <person name="Jeske O."/>
            <person name="Meyerdierks A."/>
            <person name="Storesund J.E."/>
            <person name="Kallscheuer N."/>
            <person name="Luecker S."/>
            <person name="Lage O.M."/>
            <person name="Pohl T."/>
            <person name="Merkel B.J."/>
            <person name="Hornburger P."/>
            <person name="Mueller R.-W."/>
            <person name="Bruemmer F."/>
            <person name="Labrenz M."/>
            <person name="Spormann A.M."/>
            <person name="Op den Camp H."/>
            <person name="Overmann J."/>
            <person name="Amann R."/>
            <person name="Jetten M.S.M."/>
            <person name="Mascher T."/>
            <person name="Medema M.H."/>
            <person name="Devos D.P."/>
            <person name="Kaster A.-K."/>
            <person name="Ovreas L."/>
            <person name="Rohde M."/>
            <person name="Galperin M.Y."/>
            <person name="Jogler C."/>
        </authorList>
    </citation>
    <scope>NUCLEOTIDE SEQUENCE [LARGE SCALE GENOMIC DNA]</scope>
    <source>
        <strain evidence="1 2">Pr1d</strain>
    </source>
</reference>
<sequence>MRRAGEGLSDIGLIAQDAEVIATSRSLSEQELREVGPTSAD</sequence>
<protein>
    <submittedName>
        <fullName evidence="1">Uncharacterized protein</fullName>
    </submittedName>
</protein>
<dbReference type="EMBL" id="CP042913">
    <property type="protein sequence ID" value="QEG36140.1"/>
    <property type="molecule type" value="Genomic_DNA"/>
</dbReference>
<gene>
    <name evidence="1" type="ORF">Pr1d_34490</name>
</gene>
<dbReference type="Proteomes" id="UP000323917">
    <property type="component" value="Chromosome"/>
</dbReference>
<keyword evidence="2" id="KW-1185">Reference proteome</keyword>
<accession>A0A5B9QES3</accession>
<evidence type="ECO:0000313" key="2">
    <source>
        <dbReference type="Proteomes" id="UP000323917"/>
    </source>
</evidence>
<name>A0A5B9QES3_9BACT</name>
<organism evidence="1 2">
    <name type="scientific">Bythopirellula goksoeyrii</name>
    <dbReference type="NCBI Taxonomy" id="1400387"/>
    <lineage>
        <taxon>Bacteria</taxon>
        <taxon>Pseudomonadati</taxon>
        <taxon>Planctomycetota</taxon>
        <taxon>Planctomycetia</taxon>
        <taxon>Pirellulales</taxon>
        <taxon>Lacipirellulaceae</taxon>
        <taxon>Bythopirellula</taxon>
    </lineage>
</organism>
<dbReference type="KEGG" id="bgok:Pr1d_34490"/>
<dbReference type="AlphaFoldDB" id="A0A5B9QES3"/>
<dbReference type="RefSeq" id="WP_261343762.1">
    <property type="nucleotide sequence ID" value="NZ_CP042913.1"/>
</dbReference>
<evidence type="ECO:0000313" key="1">
    <source>
        <dbReference type="EMBL" id="QEG36140.1"/>
    </source>
</evidence>